<evidence type="ECO:0000256" key="2">
    <source>
        <dbReference type="ARBA" id="ARBA00022475"/>
    </source>
</evidence>
<feature type="transmembrane region" description="Helical" evidence="10">
    <location>
        <begin position="193"/>
        <end position="217"/>
    </location>
</feature>
<sequence length="513" mass="55042">MGTQRTLVTATTGMALVTAVSRVSGWLRDKVVASYLGAQGIGDAFVAGFRAPNLFRQLLAEGALHATFIPTLAEMDKGGQKDEVRRFVAAMTSTLVLLAGLVVALGMWQAQSFANLLAPDYRAIPEKHALTVYFTRWLFPYLGFIALAALVQGVLNVRGKFLLSAATPIFLNASIALSVLFAAWRGWPLAPWLVFGVLLGGFLQFATQWVAAARVGLPAVPGGGAFLHPQVRTVLRKALPLLLSSGIYPITVFLATYFASSAGDGALFCVYAASRTNELVYGVIVVQLFTALLPTLARDENADETFTFALRVQSFVVFPAMVFLMVLAPAVSGLLFGGGRFGHWAVTTTAQALVAFAAGMPALAWVKLASGRFYAVHDTRSPVKASVLSLLVFAAAGFLFTPRWGAPGVAAATSLSQYVAGCYLWWRLSTSGRAPKRELFSSLWRHALSAALMAVIVKHLADQVEFPLVTSVRGALMVSGFGLLGLAVYVVGLWLTRAPELVEIKRLLQRRQA</sequence>
<dbReference type="PANTHER" id="PTHR47019">
    <property type="entry name" value="LIPID II FLIPPASE MURJ"/>
    <property type="match status" value="1"/>
</dbReference>
<keyword evidence="2 10" id="KW-1003">Cell membrane</keyword>
<keyword evidence="5 10" id="KW-0573">Peptidoglycan synthesis</keyword>
<evidence type="ECO:0000256" key="11">
    <source>
        <dbReference type="PIRNR" id="PIRNR002869"/>
    </source>
</evidence>
<evidence type="ECO:0000256" key="1">
    <source>
        <dbReference type="ARBA" id="ARBA00004651"/>
    </source>
</evidence>
<comment type="similarity">
    <text evidence="9 10 11">Belongs to the MurJ/MviN family.</text>
</comment>
<feature type="transmembrane region" description="Helical" evidence="10">
    <location>
        <begin position="238"/>
        <end position="259"/>
    </location>
</feature>
<dbReference type="Proteomes" id="UP000027284">
    <property type="component" value="Unassembled WGS sequence"/>
</dbReference>
<evidence type="ECO:0000256" key="4">
    <source>
        <dbReference type="ARBA" id="ARBA00022960"/>
    </source>
</evidence>
<gene>
    <name evidence="10" type="primary">murJ</name>
    <name evidence="12" type="ORF">EG19_01200</name>
</gene>
<keyword evidence="3 10" id="KW-0812">Transmembrane</keyword>
<proteinExistence type="inferred from homology"/>
<accession>A0A062Y102</accession>
<feature type="transmembrane region" description="Helical" evidence="10">
    <location>
        <begin position="87"/>
        <end position="108"/>
    </location>
</feature>
<evidence type="ECO:0000256" key="5">
    <source>
        <dbReference type="ARBA" id="ARBA00022984"/>
    </source>
</evidence>
<feature type="transmembrane region" description="Helical" evidence="10">
    <location>
        <begin position="138"/>
        <end position="157"/>
    </location>
</feature>
<dbReference type="EMBL" id="JMFG01000012">
    <property type="protein sequence ID" value="KDA54076.1"/>
    <property type="molecule type" value="Genomic_DNA"/>
</dbReference>
<feature type="transmembrane region" description="Helical" evidence="10">
    <location>
        <begin position="308"/>
        <end position="330"/>
    </location>
</feature>
<dbReference type="GO" id="GO:0005886">
    <property type="term" value="C:plasma membrane"/>
    <property type="evidence" value="ECO:0007669"/>
    <property type="project" value="UniProtKB-SubCell"/>
</dbReference>
<name>A0A062Y102_9BACT</name>
<evidence type="ECO:0000256" key="9">
    <source>
        <dbReference type="ARBA" id="ARBA00061532"/>
    </source>
</evidence>
<dbReference type="GO" id="GO:0015648">
    <property type="term" value="F:lipid-linked peptidoglycan transporter activity"/>
    <property type="evidence" value="ECO:0007669"/>
    <property type="project" value="UniProtKB-UniRule"/>
</dbReference>
<comment type="subcellular location">
    <subcellularLocation>
        <location evidence="1 10">Cell membrane</location>
        <topology evidence="1 10">Multi-pass membrane protein</topology>
    </subcellularLocation>
</comment>
<keyword evidence="7 10" id="KW-0472">Membrane</keyword>
<dbReference type="RefSeq" id="WP_038048354.1">
    <property type="nucleotide sequence ID" value="NZ_JMFG01000012.1"/>
</dbReference>
<evidence type="ECO:0000256" key="3">
    <source>
        <dbReference type="ARBA" id="ARBA00022692"/>
    </source>
</evidence>
<keyword evidence="13" id="KW-1185">Reference proteome</keyword>
<evidence type="ECO:0000256" key="8">
    <source>
        <dbReference type="ARBA" id="ARBA00060041"/>
    </source>
</evidence>
<feature type="transmembrane region" description="Helical" evidence="10">
    <location>
        <begin position="381"/>
        <end position="400"/>
    </location>
</feature>
<comment type="caution">
    <text evidence="12">The sequence shown here is derived from an EMBL/GenBank/DDBJ whole genome shotgun (WGS) entry which is preliminary data.</text>
</comment>
<feature type="transmembrane region" description="Helical" evidence="10">
    <location>
        <begin position="279"/>
        <end position="296"/>
    </location>
</feature>
<feature type="transmembrane region" description="Helical" evidence="10">
    <location>
        <begin position="477"/>
        <end position="496"/>
    </location>
</feature>
<dbReference type="InterPro" id="IPR004268">
    <property type="entry name" value="MurJ"/>
</dbReference>
<comment type="function">
    <text evidence="8 10 11">Involved in peptidoglycan biosynthesis. Transports lipid-linked peptidoglycan precursors from the inner to the outer leaflet of the cytoplasmic membrane.</text>
</comment>
<dbReference type="UniPathway" id="UPA00219"/>
<dbReference type="InterPro" id="IPR051050">
    <property type="entry name" value="Lipid_II_flippase_MurJ/MviN"/>
</dbReference>
<evidence type="ECO:0000256" key="10">
    <source>
        <dbReference type="HAMAP-Rule" id="MF_02078"/>
    </source>
</evidence>
<dbReference type="AlphaFoldDB" id="A0A062Y102"/>
<comment type="pathway">
    <text evidence="10">Cell wall biogenesis; peptidoglycan biosynthesis.</text>
</comment>
<dbReference type="Pfam" id="PF03023">
    <property type="entry name" value="MurJ"/>
    <property type="match status" value="1"/>
</dbReference>
<comment type="caution">
    <text evidence="10">Lacks conserved residue(s) required for the propagation of feature annotation.</text>
</comment>
<keyword evidence="6 10" id="KW-1133">Transmembrane helix</keyword>
<reference evidence="12 13" key="1">
    <citation type="submission" date="2014-04" db="EMBL/GenBank/DDBJ databases">
        <title>The Genome Sequence of Thermoanaerobaculum aquaticum MP-01, The First Cultivated Group 23 Acidobacterium.</title>
        <authorList>
            <person name="Stamps B.W."/>
            <person name="Losey N.A."/>
            <person name="Lawson P.A."/>
            <person name="Stevenson B.S."/>
        </authorList>
    </citation>
    <scope>NUCLEOTIDE SEQUENCE [LARGE SCALE GENOMIC DNA]</scope>
    <source>
        <strain evidence="12 13">MP-01</strain>
    </source>
</reference>
<keyword evidence="10 11" id="KW-0813">Transport</keyword>
<dbReference type="OrthoDB" id="9804143at2"/>
<feature type="transmembrane region" description="Helical" evidence="10">
    <location>
        <begin position="350"/>
        <end position="369"/>
    </location>
</feature>
<dbReference type="CDD" id="cd13123">
    <property type="entry name" value="MATE_MurJ_like"/>
    <property type="match status" value="1"/>
</dbReference>
<evidence type="ECO:0000256" key="6">
    <source>
        <dbReference type="ARBA" id="ARBA00022989"/>
    </source>
</evidence>
<dbReference type="GO" id="GO:0034204">
    <property type="term" value="P:lipid translocation"/>
    <property type="evidence" value="ECO:0007669"/>
    <property type="project" value="TreeGrafter"/>
</dbReference>
<keyword evidence="4 10" id="KW-0133">Cell shape</keyword>
<dbReference type="GO" id="GO:0071555">
    <property type="term" value="P:cell wall organization"/>
    <property type="evidence" value="ECO:0007669"/>
    <property type="project" value="UniProtKB-UniRule"/>
</dbReference>
<evidence type="ECO:0000256" key="7">
    <source>
        <dbReference type="ARBA" id="ARBA00023136"/>
    </source>
</evidence>
<dbReference type="GO" id="GO:0009252">
    <property type="term" value="P:peptidoglycan biosynthetic process"/>
    <property type="evidence" value="ECO:0007669"/>
    <property type="project" value="UniProtKB-UniRule"/>
</dbReference>
<feature type="transmembrane region" description="Helical" evidence="10">
    <location>
        <begin position="169"/>
        <end position="187"/>
    </location>
</feature>
<dbReference type="HAMAP" id="MF_02078">
    <property type="entry name" value="MurJ_MviN"/>
    <property type="match status" value="1"/>
</dbReference>
<dbReference type="PRINTS" id="PR01806">
    <property type="entry name" value="VIRFACTRMVIN"/>
</dbReference>
<protein>
    <recommendedName>
        <fullName evidence="10">Probable lipid II flippase MurJ</fullName>
    </recommendedName>
</protein>
<keyword evidence="10 11" id="KW-0961">Cell wall biogenesis/degradation</keyword>
<dbReference type="PIRSF" id="PIRSF002869">
    <property type="entry name" value="MviN"/>
    <property type="match status" value="1"/>
</dbReference>
<dbReference type="GO" id="GO:0008360">
    <property type="term" value="P:regulation of cell shape"/>
    <property type="evidence" value="ECO:0007669"/>
    <property type="project" value="UniProtKB-UniRule"/>
</dbReference>
<evidence type="ECO:0000313" key="12">
    <source>
        <dbReference type="EMBL" id="KDA54076.1"/>
    </source>
</evidence>
<dbReference type="PANTHER" id="PTHR47019:SF1">
    <property type="entry name" value="LIPID II FLIPPASE MURJ"/>
    <property type="match status" value="1"/>
</dbReference>
<evidence type="ECO:0000313" key="13">
    <source>
        <dbReference type="Proteomes" id="UP000027284"/>
    </source>
</evidence>
<dbReference type="NCBIfam" id="TIGR01695">
    <property type="entry name" value="murJ_mviN"/>
    <property type="match status" value="1"/>
</dbReference>
<dbReference type="STRING" id="1312852.EG19_01200"/>
<organism evidence="12 13">
    <name type="scientific">Thermoanaerobaculum aquaticum</name>
    <dbReference type="NCBI Taxonomy" id="1312852"/>
    <lineage>
        <taxon>Bacteria</taxon>
        <taxon>Pseudomonadati</taxon>
        <taxon>Acidobacteriota</taxon>
        <taxon>Thermoanaerobaculia</taxon>
        <taxon>Thermoanaerobaculales</taxon>
        <taxon>Thermoanaerobaculaceae</taxon>
        <taxon>Thermoanaerobaculum</taxon>
    </lineage>
</organism>